<sequence length="377" mass="39920">MKDNHNDQNRNFLTHNWVETHQDDNGTYVTRVGKGFEQLAAEHQQAQLQHHQLLQGQSTAKPRKSLFVPIAAAFLAGVLTIGGMMYSADRYNWFSSPAVVQAANEAAGQTTAGQGAGITTASASAAVSTGNISSIYNAASPAVVKIETFVQQRQSMRTRGGIWFDPSNGGQDQSQGQGSSQSDQSNLQAVGTGTGFIFDSSGYIMTNQHVVADADEVQVTLQGESTPYTAKVVGAREDMDVAILKIEKTDGTSSFPTVQLGDSDKLNIGDMVVAIGNPYGFDQTLTVGVLSAKERPIQIQDGNTVRNYEHLLQTDASINPGNSGGPLLNADGQVIGMNTAGESEAQGIGFAIPSSTMKSVIQELLQTSSGMNTNTNL</sequence>
<dbReference type="EMBL" id="AEDD01000013">
    <property type="protein sequence ID" value="EFM08885.1"/>
    <property type="molecule type" value="Genomic_DNA"/>
</dbReference>
<feature type="transmembrane region" description="Helical" evidence="5">
    <location>
        <begin position="66"/>
        <end position="86"/>
    </location>
</feature>
<accession>E0IFA9</accession>
<dbReference type="eggNOG" id="COG0265">
    <property type="taxonomic scope" value="Bacteria"/>
</dbReference>
<keyword evidence="1" id="KW-0645">Protease</keyword>
<keyword evidence="3" id="KW-0720">Serine protease</keyword>
<evidence type="ECO:0000256" key="1">
    <source>
        <dbReference type="ARBA" id="ARBA00022670"/>
    </source>
</evidence>
<gene>
    <name evidence="6" type="ORF">PaecuDRAFT_4350</name>
</gene>
<dbReference type="InterPro" id="IPR009003">
    <property type="entry name" value="Peptidase_S1_PA"/>
</dbReference>
<evidence type="ECO:0000256" key="2">
    <source>
        <dbReference type="ARBA" id="ARBA00022801"/>
    </source>
</evidence>
<dbReference type="GO" id="GO:0004252">
    <property type="term" value="F:serine-type endopeptidase activity"/>
    <property type="evidence" value="ECO:0007669"/>
    <property type="project" value="InterPro"/>
</dbReference>
<keyword evidence="5" id="KW-0812">Transmembrane</keyword>
<feature type="compositionally biased region" description="Low complexity" evidence="4">
    <location>
        <begin position="167"/>
        <end position="186"/>
    </location>
</feature>
<evidence type="ECO:0000313" key="7">
    <source>
        <dbReference type="Proteomes" id="UP000005387"/>
    </source>
</evidence>
<dbReference type="Pfam" id="PF13365">
    <property type="entry name" value="Trypsin_2"/>
    <property type="match status" value="1"/>
</dbReference>
<organism evidence="6 7">
    <name type="scientific">Paenibacillus curdlanolyticus YK9</name>
    <dbReference type="NCBI Taxonomy" id="717606"/>
    <lineage>
        <taxon>Bacteria</taxon>
        <taxon>Bacillati</taxon>
        <taxon>Bacillota</taxon>
        <taxon>Bacilli</taxon>
        <taxon>Bacillales</taxon>
        <taxon>Paenibacillaceae</taxon>
        <taxon>Paenibacillus</taxon>
    </lineage>
</organism>
<keyword evidence="5" id="KW-1133">Transmembrane helix</keyword>
<dbReference type="Gene3D" id="2.40.10.120">
    <property type="match status" value="1"/>
</dbReference>
<dbReference type="STRING" id="717606.PaecuDRAFT_4350"/>
<evidence type="ECO:0000256" key="5">
    <source>
        <dbReference type="SAM" id="Phobius"/>
    </source>
</evidence>
<keyword evidence="2" id="KW-0378">Hydrolase</keyword>
<protein>
    <submittedName>
        <fullName evidence="6">Peptidase S1 and S6 chymotrypsin/Hap</fullName>
    </submittedName>
</protein>
<dbReference type="InterPro" id="IPR001940">
    <property type="entry name" value="Peptidase_S1C"/>
</dbReference>
<keyword evidence="5" id="KW-0472">Membrane</keyword>
<dbReference type="SUPFAM" id="SSF50494">
    <property type="entry name" value="Trypsin-like serine proteases"/>
    <property type="match status" value="1"/>
</dbReference>
<keyword evidence="7" id="KW-1185">Reference proteome</keyword>
<dbReference type="PANTHER" id="PTHR43343">
    <property type="entry name" value="PEPTIDASE S12"/>
    <property type="match status" value="1"/>
</dbReference>
<dbReference type="GO" id="GO:0006508">
    <property type="term" value="P:proteolysis"/>
    <property type="evidence" value="ECO:0007669"/>
    <property type="project" value="UniProtKB-KW"/>
</dbReference>
<dbReference type="OrthoDB" id="9758917at2"/>
<evidence type="ECO:0000313" key="6">
    <source>
        <dbReference type="EMBL" id="EFM08885.1"/>
    </source>
</evidence>
<dbReference type="InterPro" id="IPR051201">
    <property type="entry name" value="Chloro_Bact_Ser_Proteases"/>
</dbReference>
<dbReference type="AlphaFoldDB" id="E0IFA9"/>
<dbReference type="PRINTS" id="PR00834">
    <property type="entry name" value="PROTEASES2C"/>
</dbReference>
<dbReference type="RefSeq" id="WP_006040333.1">
    <property type="nucleotide sequence ID" value="NZ_AEDD01000013.1"/>
</dbReference>
<name>E0IFA9_9BACL</name>
<dbReference type="Proteomes" id="UP000005387">
    <property type="component" value="Unassembled WGS sequence"/>
</dbReference>
<dbReference type="PANTHER" id="PTHR43343:SF3">
    <property type="entry name" value="PROTEASE DO-LIKE 8, CHLOROPLASTIC"/>
    <property type="match status" value="1"/>
</dbReference>
<proteinExistence type="predicted"/>
<reference evidence="6 7" key="1">
    <citation type="submission" date="2010-07" db="EMBL/GenBank/DDBJ databases">
        <title>The draft genome of Paenibacillus curdlanolyticus YK9.</title>
        <authorList>
            <consortium name="US DOE Joint Genome Institute (JGI-PGF)"/>
            <person name="Lucas S."/>
            <person name="Copeland A."/>
            <person name="Lapidus A."/>
            <person name="Cheng J.-F."/>
            <person name="Bruce D."/>
            <person name="Goodwin L."/>
            <person name="Pitluck S."/>
            <person name="Land M.L."/>
            <person name="Hauser L."/>
            <person name="Chang Y.-J."/>
            <person name="Jeffries C."/>
            <person name="Anderson I.J."/>
            <person name="Johnson E."/>
            <person name="Loganathan U."/>
            <person name="Mulhopadhyay B."/>
            <person name="Kyrpides N."/>
            <person name="Woyke T.J."/>
        </authorList>
    </citation>
    <scope>NUCLEOTIDE SEQUENCE [LARGE SCALE GENOMIC DNA]</scope>
    <source>
        <strain evidence="6 7">YK9</strain>
    </source>
</reference>
<evidence type="ECO:0000256" key="3">
    <source>
        <dbReference type="ARBA" id="ARBA00022825"/>
    </source>
</evidence>
<feature type="region of interest" description="Disordered" evidence="4">
    <location>
        <begin position="160"/>
        <end position="187"/>
    </location>
</feature>
<evidence type="ECO:0000256" key="4">
    <source>
        <dbReference type="SAM" id="MobiDB-lite"/>
    </source>
</evidence>